<keyword evidence="2" id="KW-1133">Transmembrane helix</keyword>
<keyword evidence="4" id="KW-1185">Reference proteome</keyword>
<feature type="region of interest" description="Disordered" evidence="1">
    <location>
        <begin position="300"/>
        <end position="340"/>
    </location>
</feature>
<accession>A0ABR4LJD7</accession>
<reference evidence="3 4" key="1">
    <citation type="submission" date="2024-07" db="EMBL/GenBank/DDBJ databases">
        <title>Section-level genome sequencing and comparative genomics of Aspergillus sections Usti and Cavernicolus.</title>
        <authorList>
            <consortium name="Lawrence Berkeley National Laboratory"/>
            <person name="Nybo J.L."/>
            <person name="Vesth T.C."/>
            <person name="Theobald S."/>
            <person name="Frisvad J.C."/>
            <person name="Larsen T.O."/>
            <person name="Kjaerboelling I."/>
            <person name="Rothschild-Mancinelli K."/>
            <person name="Lyhne E.K."/>
            <person name="Kogle M.E."/>
            <person name="Barry K."/>
            <person name="Clum A."/>
            <person name="Na H."/>
            <person name="Ledsgaard L."/>
            <person name="Lin J."/>
            <person name="Lipzen A."/>
            <person name="Kuo A."/>
            <person name="Riley R."/>
            <person name="Mondo S."/>
            <person name="Labutti K."/>
            <person name="Haridas S."/>
            <person name="Pangalinan J."/>
            <person name="Salamov A.A."/>
            <person name="Simmons B.A."/>
            <person name="Magnuson J.K."/>
            <person name="Chen J."/>
            <person name="Drula E."/>
            <person name="Henrissat B."/>
            <person name="Wiebenga A."/>
            <person name="Lubbers R.J."/>
            <person name="Gomes A.C."/>
            <person name="Macurrencykelacurrency M.R."/>
            <person name="Stajich J."/>
            <person name="Grigoriev I.V."/>
            <person name="Mortensen U.H."/>
            <person name="De Vries R.P."/>
            <person name="Baker S.E."/>
            <person name="Andersen M.R."/>
        </authorList>
    </citation>
    <scope>NUCLEOTIDE SEQUENCE [LARGE SCALE GENOMIC DNA]</scope>
    <source>
        <strain evidence="3 4">CBS 449.75</strain>
    </source>
</reference>
<dbReference type="InterPro" id="IPR000560">
    <property type="entry name" value="His_Pase_clade-2"/>
</dbReference>
<sequence length="940" mass="102259">MSNLSDLETSTSDLTAALKTLITHCQSHPANGTQLLVLPDAPSEVHRSRQSSLVAISRLQTLLADPADFLHHLAIQNQLLACLQWLGEFQVLACIPLQGTVPIKDVADLAGVSETHLSRVVRMTATAGFLKEPQTGQVAHSALSAPFVTKPSYLDAVMFLAGTVAPAALQMPTATQRFGSSLRANETAYNLAFNTPNTFSSLCEQRPKLQRQWPAFLRYGTNEADDRVTDLLSRLDQLRLGNITVVEVGARSIDRATLLATHHPTLHFIVQIATTTTTTPCPATWPPPPPSSKLNDLRQLTTSNSPNNANGTTTTTTTTKTSIPSTTTPNITIQQRTPTTPQPVPDAALYILHLPSPSPTTPFSSLAARIIAELRAHLDVLRSNPTATLILTPRLLPDPAAVTPEVEVTARLRDLSLLQLSNEREIDLAEWMSLLNSVSDSMGRLPIMAACLSLALLSLFLSTSPAAAQDHTAQVWATFAYTVHGESIPQVFPGPRTLTSHGANQLHDAGAAFRDRYLRIANLSPYLLDNEDIKVASTPELADLASAQAFMQGLYPPLDQAFNDTSFEYESRLADGSAATAPLGGYQYPPIITFGYEDPQSLILSGQAFCPTHAFANAEYIGSKEFWETYEESAAFYNRLQTNYANSASISEYLNYQVVHNETLMHSLSPEDIKRARWYAGKYMFATNGNRSAANSGGLASRRGADSKMTLQFGLARTEDSNFTSLPNPGASIVLELFSMESESSTAYPDPAKLYVRPYPLFGYSPSKMAVPIREFQDEMQKISLESVIDWCRRCNSSAVFCSGVLDTGRSSGNTNRGGVSAPVAGVIGAVVTIVVLALMAIFGFLAYSWRTKRLRKPSLGGFKGDRKLASDSDLTFKDPHWGNNTVQPPQASARAHERHGSWEMASHKKPNAGSSFADEVEEEWQLHSAVKAIGVREQV</sequence>
<comment type="caution">
    <text evidence="3">The sequence shown here is derived from an EMBL/GenBank/DDBJ whole genome shotgun (WGS) entry which is preliminary data.</text>
</comment>
<dbReference type="Proteomes" id="UP001610432">
    <property type="component" value="Unassembled WGS sequence"/>
</dbReference>
<dbReference type="InterPro" id="IPR029033">
    <property type="entry name" value="His_PPase_superfam"/>
</dbReference>
<dbReference type="Gene3D" id="3.40.50.1240">
    <property type="entry name" value="Phosphoglycerate mutase-like"/>
    <property type="match status" value="1"/>
</dbReference>
<gene>
    <name evidence="3" type="ORF">BJX67DRAFT_373656</name>
</gene>
<evidence type="ECO:0000256" key="2">
    <source>
        <dbReference type="SAM" id="Phobius"/>
    </source>
</evidence>
<name>A0ABR4LJD7_9EURO</name>
<dbReference type="PANTHER" id="PTHR43712:SF15">
    <property type="entry name" value="MONODICTYPHENONE CLUSTER TRANSCRIPTIONAL COACTIVATOR MDPA"/>
    <property type="match status" value="1"/>
</dbReference>
<dbReference type="Gene3D" id="3.40.50.150">
    <property type="entry name" value="Vaccinia Virus protein VP39"/>
    <property type="match status" value="1"/>
</dbReference>
<dbReference type="Gene3D" id="1.10.10.10">
    <property type="entry name" value="Winged helix-like DNA-binding domain superfamily/Winged helix DNA-binding domain"/>
    <property type="match status" value="1"/>
</dbReference>
<evidence type="ECO:0000313" key="4">
    <source>
        <dbReference type="Proteomes" id="UP001610432"/>
    </source>
</evidence>
<feature type="compositionally biased region" description="Low complexity" evidence="1">
    <location>
        <begin position="301"/>
        <end position="339"/>
    </location>
</feature>
<keyword evidence="2" id="KW-0812">Transmembrane</keyword>
<dbReference type="InterPro" id="IPR036388">
    <property type="entry name" value="WH-like_DNA-bd_sf"/>
</dbReference>
<dbReference type="SUPFAM" id="SSF53254">
    <property type="entry name" value="Phosphoglycerate mutase-like"/>
    <property type="match status" value="1"/>
</dbReference>
<proteinExistence type="predicted"/>
<organism evidence="3 4">
    <name type="scientific">Aspergillus lucknowensis</name>
    <dbReference type="NCBI Taxonomy" id="176173"/>
    <lineage>
        <taxon>Eukaryota</taxon>
        <taxon>Fungi</taxon>
        <taxon>Dikarya</taxon>
        <taxon>Ascomycota</taxon>
        <taxon>Pezizomycotina</taxon>
        <taxon>Eurotiomycetes</taxon>
        <taxon>Eurotiomycetidae</taxon>
        <taxon>Eurotiales</taxon>
        <taxon>Aspergillaceae</taxon>
        <taxon>Aspergillus</taxon>
        <taxon>Aspergillus subgen. Nidulantes</taxon>
    </lineage>
</organism>
<dbReference type="PANTHER" id="PTHR43712">
    <property type="entry name" value="PUTATIVE (AFU_ORTHOLOGUE AFUA_4G14580)-RELATED"/>
    <property type="match status" value="1"/>
</dbReference>
<evidence type="ECO:0000256" key="1">
    <source>
        <dbReference type="SAM" id="MobiDB-lite"/>
    </source>
</evidence>
<feature type="region of interest" description="Disordered" evidence="1">
    <location>
        <begin position="877"/>
        <end position="914"/>
    </location>
</feature>
<dbReference type="EMBL" id="JBFXLQ010000038">
    <property type="protein sequence ID" value="KAL2864650.1"/>
    <property type="molecule type" value="Genomic_DNA"/>
</dbReference>
<dbReference type="RefSeq" id="XP_070883629.1">
    <property type="nucleotide sequence ID" value="XM_071031431.1"/>
</dbReference>
<feature type="transmembrane region" description="Helical" evidence="2">
    <location>
        <begin position="824"/>
        <end position="848"/>
    </location>
</feature>
<dbReference type="InterPro" id="IPR036390">
    <property type="entry name" value="WH_DNA-bd_sf"/>
</dbReference>
<dbReference type="InterPro" id="IPR029063">
    <property type="entry name" value="SAM-dependent_MTases_sf"/>
</dbReference>
<dbReference type="GeneID" id="98146503"/>
<dbReference type="Pfam" id="PF00328">
    <property type="entry name" value="His_Phos_2"/>
    <property type="match status" value="1"/>
</dbReference>
<dbReference type="CDD" id="cd07061">
    <property type="entry name" value="HP_HAP_like"/>
    <property type="match status" value="1"/>
</dbReference>
<dbReference type="SUPFAM" id="SSF46785">
    <property type="entry name" value="Winged helix' DNA-binding domain"/>
    <property type="match status" value="1"/>
</dbReference>
<protein>
    <submittedName>
        <fullName evidence="3">Histidine phosphatase superfamily</fullName>
    </submittedName>
</protein>
<evidence type="ECO:0000313" key="3">
    <source>
        <dbReference type="EMBL" id="KAL2864650.1"/>
    </source>
</evidence>
<keyword evidence="2" id="KW-0472">Membrane</keyword>